<dbReference type="PhylomeDB" id="A0A0G4H7M3"/>
<dbReference type="VEuPathDB" id="CryptoDB:Cvel_24967"/>
<protein>
    <submittedName>
        <fullName evidence="1">Uncharacterized protein</fullName>
    </submittedName>
</protein>
<reference evidence="1" key="1">
    <citation type="submission" date="2014-11" db="EMBL/GenBank/DDBJ databases">
        <authorList>
            <person name="Otto D Thomas"/>
            <person name="Naeem Raeece"/>
        </authorList>
    </citation>
    <scope>NUCLEOTIDE SEQUENCE</scope>
</reference>
<organism evidence="1">
    <name type="scientific">Chromera velia CCMP2878</name>
    <dbReference type="NCBI Taxonomy" id="1169474"/>
    <lineage>
        <taxon>Eukaryota</taxon>
        <taxon>Sar</taxon>
        <taxon>Alveolata</taxon>
        <taxon>Colpodellida</taxon>
        <taxon>Chromeraceae</taxon>
        <taxon>Chromera</taxon>
    </lineage>
</organism>
<accession>A0A0G4H7M3</accession>
<dbReference type="EMBL" id="CDMZ01001946">
    <property type="protein sequence ID" value="CEM39669.1"/>
    <property type="molecule type" value="Genomic_DNA"/>
</dbReference>
<name>A0A0G4H7M3_9ALVE</name>
<dbReference type="AlphaFoldDB" id="A0A0G4H7M3"/>
<sequence length="128" mass="15392">MTEAMRSNPDCNTRLLTPWSEAELTVKDRERRGLWPVDFWHDHQRSTEVHRLAWHAAEVKRSRLYPFLDRDIDLFLSEDPGASWLYDSVLPTCPRFIWMLLSPRQRELARRREEREEDPVGMRWDGLS</sequence>
<gene>
    <name evidence="1" type="ORF">Cvel_24967</name>
</gene>
<proteinExistence type="predicted"/>
<evidence type="ECO:0000313" key="1">
    <source>
        <dbReference type="EMBL" id="CEM39669.1"/>
    </source>
</evidence>